<accession>A0A9P6E1P6</accession>
<dbReference type="PANTHER" id="PTHR12197">
    <property type="entry name" value="HISTONE-LYSINE N-METHYLTRANSFERASE SMYD"/>
    <property type="match status" value="1"/>
</dbReference>
<evidence type="ECO:0000259" key="6">
    <source>
        <dbReference type="PROSITE" id="PS50280"/>
    </source>
</evidence>
<keyword evidence="2 4" id="KW-0863">Zinc-finger</keyword>
<sequence length="625" mass="67506">MSFAQLRQNRQAKQASSFAQRTPLDKDSSVHQGSIQPTEAVSKKWAGSPELYKDLPEFVEIRSSESGRGLYVRSEGVKSIKAGSTILLLPPLVNVLSTRCLPSHCSYCHVEGPPSALKHCGKCKVVCYDSPVCQRNDWGKHKQECHAITRWMASGSGGPSGNKADNTSVPTEAIRVLGRLLWEMERSGPGSSWSQEIAHMQSHRSSLPPQSPAHGTLASLAHSLAKYLDITQDPSAFNRWGIQSARDLVDLLSKFTTNSFTLTDPVLTPIGVCISPSAALINHSCAPNAVVVFPQPKSSRPNPLMVIALRDIEPGQEILSSYIDITLPGPRRRHELKENYMFDCNCSACSNSEPDPRESLRCPKCTSLVPLPLVEAVTEGRTDLPGSPVICARCNSTLVNTADECQDAIKICRDALDSATNAQFSDITRALRYTTNSIALLRPIPLHIACDPLLALTRLHQTLLISKIFSGPPPSSLGEQHSRDAEVDEACGIAARNVAGVSAILPYGHPVRGVALAELGKLLCVDVDPSTETSPSSASASASASRLISGTRIVGENAAVPRGYARVELAIQVLLRARDELQIGFGRETGDGGGGQAGRDVRGMLQELEREVETWRKVNVVERGR</sequence>
<dbReference type="GO" id="GO:0008270">
    <property type="term" value="F:zinc ion binding"/>
    <property type="evidence" value="ECO:0007669"/>
    <property type="project" value="UniProtKB-KW"/>
</dbReference>
<dbReference type="Pfam" id="PF01753">
    <property type="entry name" value="zf-MYND"/>
    <property type="match status" value="1"/>
</dbReference>
<evidence type="ECO:0000313" key="9">
    <source>
        <dbReference type="Proteomes" id="UP000886523"/>
    </source>
</evidence>
<dbReference type="InterPro" id="IPR046341">
    <property type="entry name" value="SET_dom_sf"/>
</dbReference>
<dbReference type="SMART" id="SM00317">
    <property type="entry name" value="SET"/>
    <property type="match status" value="1"/>
</dbReference>
<dbReference type="InterPro" id="IPR002893">
    <property type="entry name" value="Znf_MYND"/>
</dbReference>
<reference evidence="8" key="1">
    <citation type="journal article" date="2020" name="Nat. Commun.">
        <title>Large-scale genome sequencing of mycorrhizal fungi provides insights into the early evolution of symbiotic traits.</title>
        <authorList>
            <person name="Miyauchi S."/>
            <person name="Kiss E."/>
            <person name="Kuo A."/>
            <person name="Drula E."/>
            <person name="Kohler A."/>
            <person name="Sanchez-Garcia M."/>
            <person name="Morin E."/>
            <person name="Andreopoulos B."/>
            <person name="Barry K.W."/>
            <person name="Bonito G."/>
            <person name="Buee M."/>
            <person name="Carver A."/>
            <person name="Chen C."/>
            <person name="Cichocki N."/>
            <person name="Clum A."/>
            <person name="Culley D."/>
            <person name="Crous P.W."/>
            <person name="Fauchery L."/>
            <person name="Girlanda M."/>
            <person name="Hayes R.D."/>
            <person name="Keri Z."/>
            <person name="LaButti K."/>
            <person name="Lipzen A."/>
            <person name="Lombard V."/>
            <person name="Magnuson J."/>
            <person name="Maillard F."/>
            <person name="Murat C."/>
            <person name="Nolan M."/>
            <person name="Ohm R.A."/>
            <person name="Pangilinan J."/>
            <person name="Pereira M.F."/>
            <person name="Perotto S."/>
            <person name="Peter M."/>
            <person name="Pfister S."/>
            <person name="Riley R."/>
            <person name="Sitrit Y."/>
            <person name="Stielow J.B."/>
            <person name="Szollosi G."/>
            <person name="Zifcakova L."/>
            <person name="Stursova M."/>
            <person name="Spatafora J.W."/>
            <person name="Tedersoo L."/>
            <person name="Vaario L.M."/>
            <person name="Yamada A."/>
            <person name="Yan M."/>
            <person name="Wang P."/>
            <person name="Xu J."/>
            <person name="Bruns T."/>
            <person name="Baldrian P."/>
            <person name="Vilgalys R."/>
            <person name="Dunand C."/>
            <person name="Henrissat B."/>
            <person name="Grigoriev I.V."/>
            <person name="Hibbett D."/>
            <person name="Nagy L.G."/>
            <person name="Martin F.M."/>
        </authorList>
    </citation>
    <scope>NUCLEOTIDE SEQUENCE</scope>
    <source>
        <strain evidence="8">UP504</strain>
    </source>
</reference>
<dbReference type="PROSITE" id="PS50280">
    <property type="entry name" value="SET"/>
    <property type="match status" value="1"/>
</dbReference>
<feature type="compositionally biased region" description="Polar residues" evidence="5">
    <location>
        <begin position="30"/>
        <end position="39"/>
    </location>
</feature>
<dbReference type="AlphaFoldDB" id="A0A9P6E1P6"/>
<evidence type="ECO:0008006" key="10">
    <source>
        <dbReference type="Google" id="ProtNLM"/>
    </source>
</evidence>
<dbReference type="GO" id="GO:0005634">
    <property type="term" value="C:nucleus"/>
    <property type="evidence" value="ECO:0007669"/>
    <property type="project" value="TreeGrafter"/>
</dbReference>
<comment type="caution">
    <text evidence="8">The sequence shown here is derived from an EMBL/GenBank/DDBJ whole genome shotgun (WGS) entry which is preliminary data.</text>
</comment>
<evidence type="ECO:0000256" key="4">
    <source>
        <dbReference type="PROSITE-ProRule" id="PRU00134"/>
    </source>
</evidence>
<proteinExistence type="predicted"/>
<dbReference type="OrthoDB" id="265717at2759"/>
<feature type="compositionally biased region" description="Polar residues" evidence="5">
    <location>
        <begin position="1"/>
        <end position="20"/>
    </location>
</feature>
<dbReference type="Pfam" id="PF00856">
    <property type="entry name" value="SET"/>
    <property type="match status" value="1"/>
</dbReference>
<evidence type="ECO:0000259" key="7">
    <source>
        <dbReference type="PROSITE" id="PS50865"/>
    </source>
</evidence>
<dbReference type="PROSITE" id="PS50865">
    <property type="entry name" value="ZF_MYND_2"/>
    <property type="match status" value="1"/>
</dbReference>
<dbReference type="Proteomes" id="UP000886523">
    <property type="component" value="Unassembled WGS sequence"/>
</dbReference>
<dbReference type="SUPFAM" id="SSF144232">
    <property type="entry name" value="HIT/MYND zinc finger-like"/>
    <property type="match status" value="1"/>
</dbReference>
<name>A0A9P6E1P6_9AGAM</name>
<feature type="region of interest" description="Disordered" evidence="5">
    <location>
        <begin position="1"/>
        <end position="42"/>
    </location>
</feature>
<dbReference type="PANTHER" id="PTHR12197:SF251">
    <property type="entry name" value="EG:BACR7C10.4 PROTEIN"/>
    <property type="match status" value="1"/>
</dbReference>
<keyword evidence="9" id="KW-1185">Reference proteome</keyword>
<protein>
    <recommendedName>
        <fullName evidence="10">SET domain-containing protein</fullName>
    </recommendedName>
</protein>
<evidence type="ECO:0000256" key="3">
    <source>
        <dbReference type="ARBA" id="ARBA00022833"/>
    </source>
</evidence>
<feature type="domain" description="SET" evidence="6">
    <location>
        <begin position="57"/>
        <end position="323"/>
    </location>
</feature>
<dbReference type="SUPFAM" id="SSF82199">
    <property type="entry name" value="SET domain"/>
    <property type="match status" value="1"/>
</dbReference>
<dbReference type="Gene3D" id="2.170.270.10">
    <property type="entry name" value="SET domain"/>
    <property type="match status" value="1"/>
</dbReference>
<evidence type="ECO:0000256" key="2">
    <source>
        <dbReference type="ARBA" id="ARBA00022771"/>
    </source>
</evidence>
<organism evidence="8 9">
    <name type="scientific">Hydnum rufescens UP504</name>
    <dbReference type="NCBI Taxonomy" id="1448309"/>
    <lineage>
        <taxon>Eukaryota</taxon>
        <taxon>Fungi</taxon>
        <taxon>Dikarya</taxon>
        <taxon>Basidiomycota</taxon>
        <taxon>Agaricomycotina</taxon>
        <taxon>Agaricomycetes</taxon>
        <taxon>Cantharellales</taxon>
        <taxon>Hydnaceae</taxon>
        <taxon>Hydnum</taxon>
    </lineage>
</organism>
<evidence type="ECO:0000256" key="5">
    <source>
        <dbReference type="SAM" id="MobiDB-lite"/>
    </source>
</evidence>
<evidence type="ECO:0000256" key="1">
    <source>
        <dbReference type="ARBA" id="ARBA00022723"/>
    </source>
</evidence>
<dbReference type="Gene3D" id="1.10.220.160">
    <property type="match status" value="1"/>
</dbReference>
<feature type="domain" description="MYND-type" evidence="7">
    <location>
        <begin position="105"/>
        <end position="145"/>
    </location>
</feature>
<evidence type="ECO:0000313" key="8">
    <source>
        <dbReference type="EMBL" id="KAF9519864.1"/>
    </source>
</evidence>
<keyword evidence="1" id="KW-0479">Metal-binding</keyword>
<dbReference type="EMBL" id="MU128915">
    <property type="protein sequence ID" value="KAF9519864.1"/>
    <property type="molecule type" value="Genomic_DNA"/>
</dbReference>
<gene>
    <name evidence="8" type="ORF">BS47DRAFT_1481760</name>
</gene>
<dbReference type="InterPro" id="IPR050869">
    <property type="entry name" value="H3K4_H4K5_MeTrfase"/>
</dbReference>
<keyword evidence="3" id="KW-0862">Zinc</keyword>
<dbReference type="InterPro" id="IPR001214">
    <property type="entry name" value="SET_dom"/>
</dbReference>
<dbReference type="Gene3D" id="6.10.140.2220">
    <property type="match status" value="1"/>
</dbReference>